<feature type="chain" id="PRO_5046232506" description="Lipoprotein" evidence="2">
    <location>
        <begin position="28"/>
        <end position="192"/>
    </location>
</feature>
<evidence type="ECO:0008006" key="5">
    <source>
        <dbReference type="Google" id="ProtNLM"/>
    </source>
</evidence>
<dbReference type="PROSITE" id="PS51257">
    <property type="entry name" value="PROKAR_LIPOPROTEIN"/>
    <property type="match status" value="1"/>
</dbReference>
<proteinExistence type="predicted"/>
<feature type="region of interest" description="Disordered" evidence="1">
    <location>
        <begin position="27"/>
        <end position="80"/>
    </location>
</feature>
<reference evidence="3" key="1">
    <citation type="journal article" date="2022" name="bioRxiv">
        <title>Discovery and biosynthetic assessment of Streptomyces ortus sp nov. isolated from a deep-sea sponge.</title>
        <authorList>
            <person name="Williams S.E."/>
        </authorList>
    </citation>
    <scope>NUCLEOTIDE SEQUENCE</scope>
    <source>
        <strain evidence="3">A15ISP2-DRY2</strain>
    </source>
</reference>
<keyword evidence="4" id="KW-1185">Reference proteome</keyword>
<dbReference type="Proteomes" id="UP001165590">
    <property type="component" value="Unassembled WGS sequence"/>
</dbReference>
<evidence type="ECO:0000256" key="1">
    <source>
        <dbReference type="SAM" id="MobiDB-lite"/>
    </source>
</evidence>
<feature type="signal peptide" evidence="2">
    <location>
        <begin position="1"/>
        <end position="27"/>
    </location>
</feature>
<keyword evidence="2" id="KW-0732">Signal</keyword>
<comment type="caution">
    <text evidence="3">The sequence shown here is derived from an EMBL/GenBank/DDBJ whole genome shotgun (WGS) entry which is preliminary data.</text>
</comment>
<dbReference type="RefSeq" id="WP_267031175.1">
    <property type="nucleotide sequence ID" value="NZ_JAIFZO010000002.1"/>
</dbReference>
<dbReference type="EMBL" id="JAIFZO010000002">
    <property type="protein sequence ID" value="MCX4238920.1"/>
    <property type="molecule type" value="Genomic_DNA"/>
</dbReference>
<evidence type="ECO:0000313" key="4">
    <source>
        <dbReference type="Proteomes" id="UP001165590"/>
    </source>
</evidence>
<sequence>MPNTFQKRMAGPVLAVLSVLAAGTMLAGCSPDPKSTDASDDSQGSSNSSSDSSNSAVAYSQCMRDNGVSNYPDPKEDDQGRVQLTVPEGIDQNSPTFKSAQSACQSKLVQGDMGAAANSRSFDATKVAAWAKCIRKNGMPDFQDPKVDGSTIIIDADAAGISGQDDPNFAKATSACYSIRPGGSLMVTGGGQ</sequence>
<evidence type="ECO:0000313" key="3">
    <source>
        <dbReference type="EMBL" id="MCX4238920.1"/>
    </source>
</evidence>
<feature type="compositionally biased region" description="Low complexity" evidence="1">
    <location>
        <begin position="41"/>
        <end position="56"/>
    </location>
</feature>
<name>A0ABT3VJS3_9ACTN</name>
<gene>
    <name evidence="3" type="ORF">K3769_40340</name>
</gene>
<accession>A0ABT3VJS3</accession>
<evidence type="ECO:0000256" key="2">
    <source>
        <dbReference type="SAM" id="SignalP"/>
    </source>
</evidence>
<protein>
    <recommendedName>
        <fullName evidence="5">Lipoprotein</fullName>
    </recommendedName>
</protein>
<organism evidence="3 4">
    <name type="scientific">Streptomyces ortus</name>
    <dbReference type="NCBI Taxonomy" id="2867268"/>
    <lineage>
        <taxon>Bacteria</taxon>
        <taxon>Bacillati</taxon>
        <taxon>Actinomycetota</taxon>
        <taxon>Actinomycetes</taxon>
        <taxon>Kitasatosporales</taxon>
        <taxon>Streptomycetaceae</taxon>
        <taxon>Streptomyces</taxon>
    </lineage>
</organism>